<dbReference type="Pfam" id="PF00176">
    <property type="entry name" value="SNF2-rel_dom"/>
    <property type="match status" value="1"/>
</dbReference>
<gene>
    <name evidence="2" type="ORF">AB6A40_003222</name>
</gene>
<proteinExistence type="predicted"/>
<keyword evidence="3" id="KW-1185">Reference proteome</keyword>
<comment type="caution">
    <text evidence="2">The sequence shown here is derived from an EMBL/GenBank/DDBJ whole genome shotgun (WGS) entry which is preliminary data.</text>
</comment>
<dbReference type="PROSITE" id="PS51192">
    <property type="entry name" value="HELICASE_ATP_BIND_1"/>
    <property type="match status" value="1"/>
</dbReference>
<evidence type="ECO:0000313" key="3">
    <source>
        <dbReference type="Proteomes" id="UP001608902"/>
    </source>
</evidence>
<dbReference type="SUPFAM" id="SSF52540">
    <property type="entry name" value="P-loop containing nucleoside triphosphate hydrolases"/>
    <property type="match status" value="1"/>
</dbReference>
<dbReference type="EMBL" id="JBGFUD010001607">
    <property type="protein sequence ID" value="MFH4976513.1"/>
    <property type="molecule type" value="Genomic_DNA"/>
</dbReference>
<name>A0ABD6EHS0_9BILA</name>
<dbReference type="SMART" id="SM00487">
    <property type="entry name" value="DEXDc"/>
    <property type="match status" value="1"/>
</dbReference>
<dbReference type="InterPro" id="IPR038718">
    <property type="entry name" value="SNF2-like_sf"/>
</dbReference>
<feature type="domain" description="Helicase ATP-binding" evidence="1">
    <location>
        <begin position="27"/>
        <end position="162"/>
    </location>
</feature>
<evidence type="ECO:0000313" key="2">
    <source>
        <dbReference type="EMBL" id="MFH4976513.1"/>
    </source>
</evidence>
<accession>A0ABD6EHS0</accession>
<reference evidence="2 3" key="1">
    <citation type="submission" date="2024-08" db="EMBL/GenBank/DDBJ databases">
        <title>Gnathostoma spinigerum genome.</title>
        <authorList>
            <person name="Gonzalez-Bertolin B."/>
            <person name="Monzon S."/>
            <person name="Zaballos A."/>
            <person name="Jimenez P."/>
            <person name="Dekumyoy P."/>
            <person name="Varona S."/>
            <person name="Cuesta I."/>
            <person name="Sumanam S."/>
            <person name="Adisakwattana P."/>
            <person name="Gasser R.B."/>
            <person name="Hernandez-Gonzalez A."/>
            <person name="Young N.D."/>
            <person name="Perteguer M.J."/>
        </authorList>
    </citation>
    <scope>NUCLEOTIDE SEQUENCE [LARGE SCALE GENOMIC DNA]</scope>
    <source>
        <strain evidence="2">AL3</strain>
        <tissue evidence="2">Liver</tissue>
    </source>
</reference>
<sequence length="162" mass="18863">MDKLEKALKENGLSLRPYQVEGVRTYLDWFNSNHGGIIADEMGLGKTCQAVLLLYLLSEEKKLHRHLVVSPLSVVDFWLQEIKRFGLGRLKVICYYGDVEQRKKARKMMKSPDWNICLTTYQYAISDMASLHIKWDSVIVDEAHRLKNSESLLHKTIREVRL</sequence>
<protein>
    <recommendedName>
        <fullName evidence="1">Helicase ATP-binding domain-containing protein</fullName>
    </recommendedName>
</protein>
<dbReference type="Proteomes" id="UP001608902">
    <property type="component" value="Unassembled WGS sequence"/>
</dbReference>
<dbReference type="AlphaFoldDB" id="A0ABD6EHS0"/>
<dbReference type="PANTHER" id="PTHR10799">
    <property type="entry name" value="SNF2/RAD54 HELICASE FAMILY"/>
    <property type="match status" value="1"/>
</dbReference>
<evidence type="ECO:0000259" key="1">
    <source>
        <dbReference type="PROSITE" id="PS51192"/>
    </source>
</evidence>
<dbReference type="InterPro" id="IPR014001">
    <property type="entry name" value="Helicase_ATP-bd"/>
</dbReference>
<dbReference type="InterPro" id="IPR000330">
    <property type="entry name" value="SNF2_N"/>
</dbReference>
<dbReference type="Gene3D" id="3.40.50.10810">
    <property type="entry name" value="Tandem AAA-ATPase domain"/>
    <property type="match status" value="1"/>
</dbReference>
<dbReference type="InterPro" id="IPR027417">
    <property type="entry name" value="P-loop_NTPase"/>
</dbReference>
<organism evidence="2 3">
    <name type="scientific">Gnathostoma spinigerum</name>
    <dbReference type="NCBI Taxonomy" id="75299"/>
    <lineage>
        <taxon>Eukaryota</taxon>
        <taxon>Metazoa</taxon>
        <taxon>Ecdysozoa</taxon>
        <taxon>Nematoda</taxon>
        <taxon>Chromadorea</taxon>
        <taxon>Rhabditida</taxon>
        <taxon>Spirurina</taxon>
        <taxon>Gnathostomatomorpha</taxon>
        <taxon>Gnathostomatoidea</taxon>
        <taxon>Gnathostomatidae</taxon>
        <taxon>Gnathostoma</taxon>
    </lineage>
</organism>